<sequence length="233" mass="24175">MLVTRPEPGLSETMAAVTALGWHAVALPALRAEPILRGPLPVRGVQAILVTSGQAVTALAGRVPADMPILAVGAATARRARAAGFVQVTAADGTADALADLVRAEWRPAGGALLLATAPGYGLDLADALRRGGFRVVRRCVYRIRPGMPSPEELRALIGCGGVAAALFFSAETARQFLRHLPRDVRDMLREARAIAISDKAAEVLASVPWGEIVRAATPDQAAMLALLGVAAG</sequence>
<dbReference type="EMBL" id="QQAW01000003">
    <property type="protein sequence ID" value="RDI38639.1"/>
    <property type="molecule type" value="Genomic_DNA"/>
</dbReference>
<dbReference type="GO" id="GO:0033014">
    <property type="term" value="P:tetrapyrrole biosynthetic process"/>
    <property type="evidence" value="ECO:0007669"/>
    <property type="project" value="InterPro"/>
</dbReference>
<dbReference type="SUPFAM" id="SSF69618">
    <property type="entry name" value="HemD-like"/>
    <property type="match status" value="1"/>
</dbReference>
<evidence type="ECO:0000313" key="2">
    <source>
        <dbReference type="EMBL" id="RDI38639.1"/>
    </source>
</evidence>
<keyword evidence="3" id="KW-1185">Reference proteome</keyword>
<evidence type="ECO:0000313" key="3">
    <source>
        <dbReference type="Proteomes" id="UP000254958"/>
    </source>
</evidence>
<accession>A0A370G6X8</accession>
<gene>
    <name evidence="2" type="ORF">C7453_10399</name>
</gene>
<dbReference type="CDD" id="cd06578">
    <property type="entry name" value="HemD"/>
    <property type="match status" value="1"/>
</dbReference>
<comment type="caution">
    <text evidence="2">The sequence shown here is derived from an EMBL/GenBank/DDBJ whole genome shotgun (WGS) entry which is preliminary data.</text>
</comment>
<name>A0A370G6X8_GLULI</name>
<proteinExistence type="predicted"/>
<dbReference type="Pfam" id="PF02602">
    <property type="entry name" value="HEM4"/>
    <property type="match status" value="1"/>
</dbReference>
<dbReference type="InterPro" id="IPR036108">
    <property type="entry name" value="4pyrrol_syn_uPrphyn_synt_sf"/>
</dbReference>
<dbReference type="GO" id="GO:0004852">
    <property type="term" value="F:uroporphyrinogen-III synthase activity"/>
    <property type="evidence" value="ECO:0007669"/>
    <property type="project" value="InterPro"/>
</dbReference>
<dbReference type="InterPro" id="IPR003754">
    <property type="entry name" value="4pyrrol_synth_uPrphyn_synth"/>
</dbReference>
<dbReference type="Gene3D" id="3.40.50.10090">
    <property type="match status" value="2"/>
</dbReference>
<protein>
    <submittedName>
        <fullName evidence="2">Uroporphyrinogen-III synthase</fullName>
    </submittedName>
</protein>
<dbReference type="AlphaFoldDB" id="A0A370G6X8"/>
<reference evidence="2 3" key="1">
    <citation type="submission" date="2018-07" db="EMBL/GenBank/DDBJ databases">
        <title>Genomic Encyclopedia of Type Strains, Phase IV (KMG-IV): sequencing the most valuable type-strain genomes for metagenomic binning, comparative biology and taxonomic classification.</title>
        <authorList>
            <person name="Goeker M."/>
        </authorList>
    </citation>
    <scope>NUCLEOTIDE SEQUENCE [LARGE SCALE GENOMIC DNA]</scope>
    <source>
        <strain evidence="2 3">DSM 5603</strain>
    </source>
</reference>
<feature type="domain" description="Tetrapyrrole biosynthesis uroporphyrinogen III synthase" evidence="1">
    <location>
        <begin position="13"/>
        <end position="225"/>
    </location>
</feature>
<dbReference type="Proteomes" id="UP000254958">
    <property type="component" value="Unassembled WGS sequence"/>
</dbReference>
<organism evidence="2 3">
    <name type="scientific">Gluconacetobacter liquefaciens</name>
    <name type="common">Acetobacter liquefaciens</name>
    <dbReference type="NCBI Taxonomy" id="89584"/>
    <lineage>
        <taxon>Bacteria</taxon>
        <taxon>Pseudomonadati</taxon>
        <taxon>Pseudomonadota</taxon>
        <taxon>Alphaproteobacteria</taxon>
        <taxon>Acetobacterales</taxon>
        <taxon>Acetobacteraceae</taxon>
        <taxon>Gluconacetobacter</taxon>
    </lineage>
</organism>
<evidence type="ECO:0000259" key="1">
    <source>
        <dbReference type="Pfam" id="PF02602"/>
    </source>
</evidence>